<dbReference type="STRING" id="1203610.HMPREF1536_00817"/>
<dbReference type="Proteomes" id="UP000033035">
    <property type="component" value="Unassembled WGS sequence"/>
</dbReference>
<organism evidence="1 2">
    <name type="scientific">Parabacteroides gordonii MS-1 = DSM 23371</name>
    <dbReference type="NCBI Taxonomy" id="1203610"/>
    <lineage>
        <taxon>Bacteria</taxon>
        <taxon>Pseudomonadati</taxon>
        <taxon>Bacteroidota</taxon>
        <taxon>Bacteroidia</taxon>
        <taxon>Bacteroidales</taxon>
        <taxon>Tannerellaceae</taxon>
        <taxon>Parabacteroides</taxon>
    </lineage>
</organism>
<dbReference type="PATRIC" id="fig|1203610.3.peg.841"/>
<comment type="caution">
    <text evidence="1">The sequence shown here is derived from an EMBL/GenBank/DDBJ whole genome shotgun (WGS) entry which is preliminary data.</text>
</comment>
<dbReference type="AlphaFoldDB" id="A0A0F5JN87"/>
<proteinExistence type="predicted"/>
<dbReference type="InterPro" id="IPR025366">
    <property type="entry name" value="DUF4270"/>
</dbReference>
<dbReference type="HOGENOM" id="CLU_041004_0_0_10"/>
<gene>
    <name evidence="1" type="ORF">HMPREF1536_00817</name>
</gene>
<name>A0A0F5JN87_9BACT</name>
<protein>
    <recommendedName>
        <fullName evidence="3">DUF4270 domain-containing protein</fullName>
    </recommendedName>
</protein>
<evidence type="ECO:0000313" key="1">
    <source>
        <dbReference type="EMBL" id="KKB59276.1"/>
    </source>
</evidence>
<evidence type="ECO:0008006" key="3">
    <source>
        <dbReference type="Google" id="ProtNLM"/>
    </source>
</evidence>
<keyword evidence="2" id="KW-1185">Reference proteome</keyword>
<evidence type="ECO:0000313" key="2">
    <source>
        <dbReference type="Proteomes" id="UP000033035"/>
    </source>
</evidence>
<dbReference type="PROSITE" id="PS51257">
    <property type="entry name" value="PROKAR_LIPOPROTEIN"/>
    <property type="match status" value="1"/>
</dbReference>
<accession>A0A0F5JN87</accession>
<dbReference type="EMBL" id="AQHW01000005">
    <property type="protein sequence ID" value="KKB59276.1"/>
    <property type="molecule type" value="Genomic_DNA"/>
</dbReference>
<reference evidence="1 2" key="1">
    <citation type="submission" date="2013-04" db="EMBL/GenBank/DDBJ databases">
        <title>The Genome Sequence of Parabacteroides gordonii DSM 23371.</title>
        <authorList>
            <consortium name="The Broad Institute Genomics Platform"/>
            <person name="Earl A."/>
            <person name="Ward D."/>
            <person name="Feldgarden M."/>
            <person name="Gevers D."/>
            <person name="Martens E."/>
            <person name="Sakamoto M."/>
            <person name="Benno Y."/>
            <person name="Suzuki N."/>
            <person name="Matsunaga N."/>
            <person name="Koshihara K."/>
            <person name="Seki M."/>
            <person name="Komiya H."/>
            <person name="Walker B."/>
            <person name="Young S."/>
            <person name="Zeng Q."/>
            <person name="Gargeya S."/>
            <person name="Fitzgerald M."/>
            <person name="Haas B."/>
            <person name="Abouelleil A."/>
            <person name="Allen A.W."/>
            <person name="Alvarado L."/>
            <person name="Arachchi H.M."/>
            <person name="Berlin A.M."/>
            <person name="Chapman S.B."/>
            <person name="Gainer-Dewar J."/>
            <person name="Goldberg J."/>
            <person name="Griggs A."/>
            <person name="Gujja S."/>
            <person name="Hansen M."/>
            <person name="Howarth C."/>
            <person name="Imamovic A."/>
            <person name="Ireland A."/>
            <person name="Larimer J."/>
            <person name="McCowan C."/>
            <person name="Murphy C."/>
            <person name="Pearson M."/>
            <person name="Poon T.W."/>
            <person name="Priest M."/>
            <person name="Roberts A."/>
            <person name="Saif S."/>
            <person name="Shea T."/>
            <person name="Sisk P."/>
            <person name="Sykes S."/>
            <person name="Wortman J."/>
            <person name="Nusbaum C."/>
            <person name="Birren B."/>
        </authorList>
    </citation>
    <scope>NUCLEOTIDE SEQUENCE [LARGE SCALE GENOMIC DNA]</scope>
    <source>
        <strain evidence="1 2">MS-1</strain>
    </source>
</reference>
<dbReference type="Pfam" id="PF14092">
    <property type="entry name" value="DUF4270"/>
    <property type="match status" value="1"/>
</dbReference>
<sequence>MMKIKPLLIGLGLGITILSGCSDDLNLVGSTIQPGGDKMPVYVDTFQMQATTLLMDSVYARTTNGLLGEFYDPLYGNVKSDYICQFYCPDDFKFQHEPINGQIDSVDFKIMYQDKAWVGDSLTPMRAQIYPVTKQLERDFYTNFDPTDYCNMQESLGMQTYTAYDNSVPDSVRNHKYNDQYTYIPTITIRMPKTFGQKIYDETVNNRGTFSSQENFNEFFPGLYITNTYGSGNILQITYSSISIYYRYNVKGSQNQDSTVYSSETLNVTKEVLQLNRFENTTDLSPLLQPNDSITYLKTPAGVYTQLVIPAKDIAERINDRIINNIPLTIKALPQENWQWALSAPANLLLLPKDSLATFFVNNKIEDSNTSFRAEYSNSSRSYNFSNIANLMQEHIKNNPEKDMVLLLVPVDRVVGESQNYYGQTTYYTAAINNYLLPSGVKLLKTPEAMKIIVTTTSYK</sequence>